<sequence length="89" mass="10597">MRTFLLGSLVFGEFDKFRGLQNHYHIDENWILTLGHKFNQFGINLESLLERYFVGMINTPKQTYSTPKNWFKQHRTACCMKRELLLKVG</sequence>
<protein>
    <submittedName>
        <fullName evidence="1">Uncharacterized protein</fullName>
    </submittedName>
</protein>
<accession>A0A5S3WQ22</accession>
<dbReference type="AlphaFoldDB" id="A0A5S3WQ22"/>
<proteinExistence type="predicted"/>
<dbReference type="EMBL" id="PNCJ01000083">
    <property type="protein sequence ID" value="TMP29776.1"/>
    <property type="molecule type" value="Genomic_DNA"/>
</dbReference>
<reference evidence="2" key="2">
    <citation type="submission" date="2019-06" db="EMBL/GenBank/DDBJ databases">
        <title>Co-occurence of chitin degradation, pigmentation and bioactivity in marine Pseudoalteromonas.</title>
        <authorList>
            <person name="Sonnenschein E.C."/>
            <person name="Bech P.K."/>
        </authorList>
    </citation>
    <scope>NUCLEOTIDE SEQUENCE [LARGE SCALE GENOMIC DNA]</scope>
    <source>
        <strain evidence="2">S2599</strain>
    </source>
</reference>
<reference evidence="1 2" key="1">
    <citation type="submission" date="2018-01" db="EMBL/GenBank/DDBJ databases">
        <authorList>
            <person name="Paulsen S."/>
            <person name="Gram L.K."/>
        </authorList>
    </citation>
    <scope>NUCLEOTIDE SEQUENCE [LARGE SCALE GENOMIC DNA]</scope>
    <source>
        <strain evidence="1 2">S2599</strain>
    </source>
</reference>
<dbReference type="Proteomes" id="UP000306719">
    <property type="component" value="Unassembled WGS sequence"/>
</dbReference>
<evidence type="ECO:0000313" key="1">
    <source>
        <dbReference type="EMBL" id="TMP29776.1"/>
    </source>
</evidence>
<comment type="caution">
    <text evidence="1">The sequence shown here is derived from an EMBL/GenBank/DDBJ whole genome shotgun (WGS) entry which is preliminary data.</text>
</comment>
<name>A0A5S3WQ22_9GAMM</name>
<evidence type="ECO:0000313" key="2">
    <source>
        <dbReference type="Proteomes" id="UP000306719"/>
    </source>
</evidence>
<gene>
    <name evidence="1" type="ORF">CWB98_23420</name>
</gene>
<organism evidence="1 2">
    <name type="scientific">Pseudoalteromonas rubra</name>
    <dbReference type="NCBI Taxonomy" id="43658"/>
    <lineage>
        <taxon>Bacteria</taxon>
        <taxon>Pseudomonadati</taxon>
        <taxon>Pseudomonadota</taxon>
        <taxon>Gammaproteobacteria</taxon>
        <taxon>Alteromonadales</taxon>
        <taxon>Pseudoalteromonadaceae</taxon>
        <taxon>Pseudoalteromonas</taxon>
    </lineage>
</organism>